<dbReference type="EMBL" id="LNYZ01000020">
    <property type="protein sequence ID" value="KTD75734.1"/>
    <property type="molecule type" value="Genomic_DNA"/>
</dbReference>
<dbReference type="GO" id="GO:0005524">
    <property type="term" value="F:ATP binding"/>
    <property type="evidence" value="ECO:0007669"/>
    <property type="project" value="UniProtKB-KW"/>
</dbReference>
<evidence type="ECO:0000256" key="4">
    <source>
        <dbReference type="ARBA" id="ARBA00022475"/>
    </source>
</evidence>
<dbReference type="Pfam" id="PF08352">
    <property type="entry name" value="oligo_HPY"/>
    <property type="match status" value="1"/>
</dbReference>
<comment type="catalytic activity">
    <reaction evidence="9">
        <text>a dipeptide(out) + ATP + H2O = a dipeptide(in) + ADP + phosphate + H(+)</text>
        <dbReference type="Rhea" id="RHEA:23120"/>
        <dbReference type="ChEBI" id="CHEBI:15377"/>
        <dbReference type="ChEBI" id="CHEBI:15378"/>
        <dbReference type="ChEBI" id="CHEBI:30616"/>
        <dbReference type="ChEBI" id="CHEBI:43474"/>
        <dbReference type="ChEBI" id="CHEBI:90799"/>
        <dbReference type="ChEBI" id="CHEBI:456216"/>
        <dbReference type="EC" id="7.4.2.9"/>
    </reaction>
</comment>
<dbReference type="InterPro" id="IPR027417">
    <property type="entry name" value="P-loop_NTPase"/>
</dbReference>
<dbReference type="NCBIfam" id="TIGR01727">
    <property type="entry name" value="oligo_HPY"/>
    <property type="match status" value="1"/>
</dbReference>
<evidence type="ECO:0000256" key="9">
    <source>
        <dbReference type="ARBA" id="ARBA00047356"/>
    </source>
</evidence>
<keyword evidence="4" id="KW-1003">Cell membrane</keyword>
<evidence type="ECO:0000256" key="2">
    <source>
        <dbReference type="ARBA" id="ARBA00005417"/>
    </source>
</evidence>
<dbReference type="RefSeq" id="WP_058477959.1">
    <property type="nucleotide sequence ID" value="NZ_CAAAIO010000010.1"/>
</dbReference>
<dbReference type="GO" id="GO:0005886">
    <property type="term" value="C:plasma membrane"/>
    <property type="evidence" value="ECO:0007669"/>
    <property type="project" value="UniProtKB-SubCell"/>
</dbReference>
<dbReference type="PROSITE" id="PS50893">
    <property type="entry name" value="ABC_TRANSPORTER_2"/>
    <property type="match status" value="2"/>
</dbReference>
<keyword evidence="5" id="KW-0547">Nucleotide-binding</keyword>
<dbReference type="STRING" id="460.Lstg_2413"/>
<dbReference type="InterPro" id="IPR017871">
    <property type="entry name" value="ABC_transporter-like_CS"/>
</dbReference>
<comment type="similarity">
    <text evidence="2">Belongs to the ABC transporter superfamily.</text>
</comment>
<keyword evidence="6 12" id="KW-0067">ATP-binding</keyword>
<dbReference type="GO" id="GO:0015833">
    <property type="term" value="P:peptide transport"/>
    <property type="evidence" value="ECO:0007669"/>
    <property type="project" value="InterPro"/>
</dbReference>
<proteinExistence type="inferred from homology"/>
<reference evidence="11 13" key="1">
    <citation type="submission" date="2015-11" db="EMBL/GenBank/DDBJ databases">
        <title>Genomic analysis of 38 Legionella species identifies large and diverse effector repertoires.</title>
        <authorList>
            <person name="Burstein D."/>
            <person name="Amaro F."/>
            <person name="Zusman T."/>
            <person name="Lifshitz Z."/>
            <person name="Cohen O."/>
            <person name="Gilbert J.A."/>
            <person name="Pupko T."/>
            <person name="Shuman H.A."/>
            <person name="Segal G."/>
        </authorList>
    </citation>
    <scope>NUCLEOTIDE SEQUENCE [LARGE SCALE GENOMIC DNA]</scope>
    <source>
        <strain evidence="11 13">SC-18-C9</strain>
    </source>
</reference>
<dbReference type="InterPro" id="IPR050388">
    <property type="entry name" value="ABC_Ni/Peptide_Import"/>
</dbReference>
<dbReference type="PANTHER" id="PTHR43297:SF2">
    <property type="entry name" value="DIPEPTIDE TRANSPORT ATP-BINDING PROTEIN DPPD"/>
    <property type="match status" value="1"/>
</dbReference>
<evidence type="ECO:0000313" key="11">
    <source>
        <dbReference type="EMBL" id="KTD75734.1"/>
    </source>
</evidence>
<evidence type="ECO:0000256" key="3">
    <source>
        <dbReference type="ARBA" id="ARBA00022448"/>
    </source>
</evidence>
<feature type="domain" description="ABC transporter" evidence="10">
    <location>
        <begin position="8"/>
        <end position="257"/>
    </location>
</feature>
<sequence>MQETSAEIHQLSVAFQDHHKTVSALDELSFNLHPGETLVLLGESGCGKSLTSLALMRLLPKSGVYGVNSLIHMNGQDILDLPEQMMRRLRGRKISMIFQEPMTALNPVMTIGEQLTEALLRCNSFTGHELHEALLSSLHEVEMPQPEVKIHQYPHQLSGGQKQRVVIAMALACKPDILIADEPTTALDVTIQAQILSLLKKVQKTHQMSLLLITHDLGVLRAMASRVCVMYAGQVVAQSSVDDFFSRTKQHPYVQQLLASVPSMAKREERLSVIRGFVPALDEMPSGCRFHPRCIYAFSRCSGEEPQLQEQDGQLVRCHLYPEHDELPPLQKNKITWSGGTTEVKTILTVTDLSVDFTQKKGIFSRHKTVFKAVDGLSFRLQQGKTLALVGESGCGKTTTSRALLRLLPISGGEIFYKEQDVLALKGHALREYRKKVQIIFQDPFSSMNPRMTVGEIIAEGMHAQGMKRSVISARQKELLNQVNLPSGSLQRYPHQFSGGQRQRICIARALATGPDILICDEPTSALDVSVQAQILNLLKELQQETGISYLFITHNMGVVSYIADEVFVMKDGVGVEFGSCEMIFKEPKEVYTQQLLNAVLNVF</sequence>
<dbReference type="InterPro" id="IPR003593">
    <property type="entry name" value="AAA+_ATPase"/>
</dbReference>
<dbReference type="Proteomes" id="UP000255110">
    <property type="component" value="Unassembled WGS sequence"/>
</dbReference>
<keyword evidence="3" id="KW-0813">Transport</keyword>
<dbReference type="AlphaFoldDB" id="A0A378L9M1"/>
<evidence type="ECO:0000256" key="8">
    <source>
        <dbReference type="ARBA" id="ARBA00038852"/>
    </source>
</evidence>
<organism evidence="12 14">
    <name type="scientific">Legionella steigerwaltii</name>
    <dbReference type="NCBI Taxonomy" id="460"/>
    <lineage>
        <taxon>Bacteria</taxon>
        <taxon>Pseudomonadati</taxon>
        <taxon>Pseudomonadota</taxon>
        <taxon>Gammaproteobacteria</taxon>
        <taxon>Legionellales</taxon>
        <taxon>Legionellaceae</taxon>
        <taxon>Legionella</taxon>
    </lineage>
</organism>
<dbReference type="NCBIfam" id="NF008453">
    <property type="entry name" value="PRK11308.1"/>
    <property type="match status" value="2"/>
</dbReference>
<gene>
    <name evidence="12" type="primary">yliA</name>
    <name evidence="11" type="synonym">gsiA</name>
    <name evidence="11" type="ORF">Lstg_2413</name>
    <name evidence="12" type="ORF">NCTC11991_02365</name>
</gene>
<evidence type="ECO:0000313" key="14">
    <source>
        <dbReference type="Proteomes" id="UP000255110"/>
    </source>
</evidence>
<evidence type="ECO:0000313" key="13">
    <source>
        <dbReference type="Proteomes" id="UP000054820"/>
    </source>
</evidence>
<evidence type="ECO:0000256" key="5">
    <source>
        <dbReference type="ARBA" id="ARBA00022741"/>
    </source>
</evidence>
<name>A0A378L9M1_9GAMM</name>
<dbReference type="PROSITE" id="PS00211">
    <property type="entry name" value="ABC_TRANSPORTER_1"/>
    <property type="match status" value="2"/>
</dbReference>
<dbReference type="EMBL" id="UGOY01000001">
    <property type="protein sequence ID" value="STY23755.1"/>
    <property type="molecule type" value="Genomic_DNA"/>
</dbReference>
<dbReference type="FunFam" id="3.40.50.300:FF:000016">
    <property type="entry name" value="Oligopeptide ABC transporter ATP-binding component"/>
    <property type="match status" value="2"/>
</dbReference>
<keyword evidence="13" id="KW-1185">Reference proteome</keyword>
<dbReference type="OrthoDB" id="9784450at2"/>
<comment type="subcellular location">
    <subcellularLocation>
        <location evidence="1">Cell inner membrane</location>
        <topology evidence="1">Peripheral membrane protein</topology>
    </subcellularLocation>
</comment>
<evidence type="ECO:0000256" key="6">
    <source>
        <dbReference type="ARBA" id="ARBA00022840"/>
    </source>
</evidence>
<dbReference type="Gene3D" id="3.40.50.300">
    <property type="entry name" value="P-loop containing nucleotide triphosphate hydrolases"/>
    <property type="match status" value="2"/>
</dbReference>
<protein>
    <recommendedName>
        <fullName evidence="8">ABC-type dipeptide transporter</fullName>
        <ecNumber evidence="8">7.4.2.9</ecNumber>
    </recommendedName>
</protein>
<reference evidence="12 14" key="2">
    <citation type="submission" date="2018-06" db="EMBL/GenBank/DDBJ databases">
        <authorList>
            <consortium name="Pathogen Informatics"/>
            <person name="Doyle S."/>
        </authorList>
    </citation>
    <scope>NUCLEOTIDE SEQUENCE [LARGE SCALE GENOMIC DNA]</scope>
    <source>
        <strain evidence="12 14">NCTC11991</strain>
    </source>
</reference>
<dbReference type="SUPFAM" id="SSF52540">
    <property type="entry name" value="P-loop containing nucleoside triphosphate hydrolases"/>
    <property type="match status" value="2"/>
</dbReference>
<dbReference type="EC" id="7.4.2.9" evidence="8"/>
<evidence type="ECO:0000256" key="1">
    <source>
        <dbReference type="ARBA" id="ARBA00004417"/>
    </source>
</evidence>
<dbReference type="GO" id="GO:0016887">
    <property type="term" value="F:ATP hydrolysis activity"/>
    <property type="evidence" value="ECO:0007669"/>
    <property type="project" value="InterPro"/>
</dbReference>
<dbReference type="NCBIfam" id="NF007739">
    <property type="entry name" value="PRK10419.1"/>
    <property type="match status" value="2"/>
</dbReference>
<dbReference type="CDD" id="cd03257">
    <property type="entry name" value="ABC_NikE_OppD_transporters"/>
    <property type="match status" value="2"/>
</dbReference>
<accession>A0A378L9M1</accession>
<evidence type="ECO:0000256" key="7">
    <source>
        <dbReference type="ARBA" id="ARBA00023136"/>
    </source>
</evidence>
<keyword evidence="7" id="KW-0472">Membrane</keyword>
<feature type="domain" description="ABC transporter" evidence="10">
    <location>
        <begin position="358"/>
        <end position="597"/>
    </location>
</feature>
<keyword evidence="12" id="KW-0378">Hydrolase</keyword>
<dbReference type="SMART" id="SM00382">
    <property type="entry name" value="AAA"/>
    <property type="match status" value="2"/>
</dbReference>
<dbReference type="Pfam" id="PF00005">
    <property type="entry name" value="ABC_tran"/>
    <property type="match status" value="2"/>
</dbReference>
<dbReference type="GO" id="GO:0055085">
    <property type="term" value="P:transmembrane transport"/>
    <property type="evidence" value="ECO:0007669"/>
    <property type="project" value="UniProtKB-ARBA"/>
</dbReference>
<evidence type="ECO:0000313" key="12">
    <source>
        <dbReference type="EMBL" id="STY23755.1"/>
    </source>
</evidence>
<dbReference type="InterPro" id="IPR013563">
    <property type="entry name" value="Oligopep_ABC_C"/>
</dbReference>
<evidence type="ECO:0000259" key="10">
    <source>
        <dbReference type="PROSITE" id="PS50893"/>
    </source>
</evidence>
<dbReference type="Proteomes" id="UP000054820">
    <property type="component" value="Unassembled WGS sequence"/>
</dbReference>
<dbReference type="InterPro" id="IPR003439">
    <property type="entry name" value="ABC_transporter-like_ATP-bd"/>
</dbReference>
<dbReference type="PANTHER" id="PTHR43297">
    <property type="entry name" value="OLIGOPEPTIDE TRANSPORT ATP-BINDING PROTEIN APPD"/>
    <property type="match status" value="1"/>
</dbReference>